<feature type="region of interest" description="Disordered" evidence="1">
    <location>
        <begin position="1"/>
        <end position="24"/>
    </location>
</feature>
<dbReference type="InterPro" id="IPR055411">
    <property type="entry name" value="LRR_FXL15/At3g58940/PEG3-like"/>
</dbReference>
<dbReference type="Gene3D" id="3.80.10.10">
    <property type="entry name" value="Ribonuclease Inhibitor"/>
    <property type="match status" value="1"/>
</dbReference>
<name>A0A5A7P4P3_STRAF</name>
<dbReference type="Pfam" id="PF24758">
    <property type="entry name" value="LRR_At5g56370"/>
    <property type="match status" value="1"/>
</dbReference>
<feature type="region of interest" description="Disordered" evidence="1">
    <location>
        <begin position="398"/>
        <end position="417"/>
    </location>
</feature>
<dbReference type="Proteomes" id="UP000325081">
    <property type="component" value="Unassembled WGS sequence"/>
</dbReference>
<protein>
    <submittedName>
        <fullName evidence="3">F-box family protein</fullName>
    </submittedName>
</protein>
<dbReference type="PANTHER" id="PTHR34223:SF51">
    <property type="entry name" value="OS06G0556300 PROTEIN"/>
    <property type="match status" value="1"/>
</dbReference>
<dbReference type="OrthoDB" id="1848700at2759"/>
<feature type="domain" description="F-box" evidence="2">
    <location>
        <begin position="22"/>
        <end position="72"/>
    </location>
</feature>
<dbReference type="CDD" id="cd22160">
    <property type="entry name" value="F-box_AtFBL13-like"/>
    <property type="match status" value="1"/>
</dbReference>
<evidence type="ECO:0000313" key="4">
    <source>
        <dbReference type="Proteomes" id="UP000325081"/>
    </source>
</evidence>
<dbReference type="EMBL" id="BKCP01002002">
    <property type="protein sequence ID" value="GER27514.1"/>
    <property type="molecule type" value="Genomic_DNA"/>
</dbReference>
<keyword evidence="4" id="KW-1185">Reference proteome</keyword>
<organism evidence="3 4">
    <name type="scientific">Striga asiatica</name>
    <name type="common">Asiatic witchweed</name>
    <name type="synonym">Buchnera asiatica</name>
    <dbReference type="NCBI Taxonomy" id="4170"/>
    <lineage>
        <taxon>Eukaryota</taxon>
        <taxon>Viridiplantae</taxon>
        <taxon>Streptophyta</taxon>
        <taxon>Embryophyta</taxon>
        <taxon>Tracheophyta</taxon>
        <taxon>Spermatophyta</taxon>
        <taxon>Magnoliopsida</taxon>
        <taxon>eudicotyledons</taxon>
        <taxon>Gunneridae</taxon>
        <taxon>Pentapetalae</taxon>
        <taxon>asterids</taxon>
        <taxon>lamiids</taxon>
        <taxon>Lamiales</taxon>
        <taxon>Orobanchaceae</taxon>
        <taxon>Buchnereae</taxon>
        <taxon>Striga</taxon>
    </lineage>
</organism>
<gene>
    <name evidence="3" type="ORF">STAS_03215</name>
</gene>
<dbReference type="PANTHER" id="PTHR34223">
    <property type="entry name" value="OS11G0201299 PROTEIN"/>
    <property type="match status" value="1"/>
</dbReference>
<feature type="compositionally biased region" description="Basic residues" evidence="1">
    <location>
        <begin position="1"/>
        <end position="12"/>
    </location>
</feature>
<feature type="compositionally biased region" description="Basic and acidic residues" evidence="1">
    <location>
        <begin position="13"/>
        <end position="24"/>
    </location>
</feature>
<comment type="caution">
    <text evidence="3">The sequence shown here is derived from an EMBL/GenBank/DDBJ whole genome shotgun (WGS) entry which is preliminary data.</text>
</comment>
<evidence type="ECO:0000313" key="3">
    <source>
        <dbReference type="EMBL" id="GER27514.1"/>
    </source>
</evidence>
<dbReference type="InterPro" id="IPR032675">
    <property type="entry name" value="LRR_dom_sf"/>
</dbReference>
<dbReference type="InterPro" id="IPR036047">
    <property type="entry name" value="F-box-like_dom_sf"/>
</dbReference>
<dbReference type="Gene3D" id="1.20.1280.50">
    <property type="match status" value="1"/>
</dbReference>
<evidence type="ECO:0000256" key="1">
    <source>
        <dbReference type="SAM" id="MobiDB-lite"/>
    </source>
</evidence>
<reference evidence="4" key="1">
    <citation type="journal article" date="2019" name="Curr. Biol.">
        <title>Genome Sequence of Striga asiatica Provides Insight into the Evolution of Plant Parasitism.</title>
        <authorList>
            <person name="Yoshida S."/>
            <person name="Kim S."/>
            <person name="Wafula E.K."/>
            <person name="Tanskanen J."/>
            <person name="Kim Y.M."/>
            <person name="Honaas L."/>
            <person name="Yang Z."/>
            <person name="Spallek T."/>
            <person name="Conn C.E."/>
            <person name="Ichihashi Y."/>
            <person name="Cheong K."/>
            <person name="Cui S."/>
            <person name="Der J.P."/>
            <person name="Gundlach H."/>
            <person name="Jiao Y."/>
            <person name="Hori C."/>
            <person name="Ishida J.K."/>
            <person name="Kasahara H."/>
            <person name="Kiba T."/>
            <person name="Kim M.S."/>
            <person name="Koo N."/>
            <person name="Laohavisit A."/>
            <person name="Lee Y.H."/>
            <person name="Lumba S."/>
            <person name="McCourt P."/>
            <person name="Mortimer J.C."/>
            <person name="Mutuku J.M."/>
            <person name="Nomura T."/>
            <person name="Sasaki-Sekimoto Y."/>
            <person name="Seto Y."/>
            <person name="Wang Y."/>
            <person name="Wakatake T."/>
            <person name="Sakakibara H."/>
            <person name="Demura T."/>
            <person name="Yamaguchi S."/>
            <person name="Yoneyama K."/>
            <person name="Manabe R.I."/>
            <person name="Nelson D.C."/>
            <person name="Schulman A.H."/>
            <person name="Timko M.P."/>
            <person name="dePamphilis C.W."/>
            <person name="Choi D."/>
            <person name="Shirasu K."/>
        </authorList>
    </citation>
    <scope>NUCLEOTIDE SEQUENCE [LARGE SCALE GENOMIC DNA]</scope>
    <source>
        <strain evidence="4">cv. UVA1</strain>
    </source>
</reference>
<dbReference type="PROSITE" id="PS50181">
    <property type="entry name" value="FBOX"/>
    <property type="match status" value="1"/>
</dbReference>
<dbReference type="InterPro" id="IPR001810">
    <property type="entry name" value="F-box_dom"/>
</dbReference>
<dbReference type="AlphaFoldDB" id="A0A5A7P4P3"/>
<evidence type="ECO:0000259" key="2">
    <source>
        <dbReference type="PROSITE" id="PS50181"/>
    </source>
</evidence>
<sequence length="449" mass="51310">MEPPKFKRLRKYQQKDRVRPDPDRLSSLPDSILAHVLSFLDTRSAVRTSVLSRRYRLLWTLSPSLDFSFSDYQSERYESYDGRAFSPVKNTSLASFESYVNRILHLREHSNLVQFRMSLHKDVTSEFMAGCIDYAARHKVQHLRLRGFVKQNPVALPGILINSSILMSLHLNNATSNSIELPRSVHLPGLKLLRLKNFEFCDTNFNGEVFTGCPNLETLFLGKCSIRPGNKLKVLDVRCLKLKSLEIRCWRSPWKCFDEQVINVWAPRLGYFSFQGHLARVNFEGGLPCVGEACIDLSFPTACSMVNAGDRKGKTLEGFLDMLRQICNVKCLALSLRTFEVMAAPHDLQGRAPIIFENLRLLRFIARNKYTEVKLPVETVMRLLDKVANDVLIFNSSKKKKHSPESSKAKKKKRRKLAVPTHVMHFLLQSSPSLELFGVQIPKESPGQD</sequence>
<dbReference type="InterPro" id="IPR053781">
    <property type="entry name" value="F-box_AtFBL13-like"/>
</dbReference>
<dbReference type="SUPFAM" id="SSF81383">
    <property type="entry name" value="F-box domain"/>
    <property type="match status" value="1"/>
</dbReference>
<accession>A0A5A7P4P3</accession>
<proteinExistence type="predicted"/>
<dbReference type="InterPro" id="IPR053197">
    <property type="entry name" value="F-box_SCFL_complex_component"/>
</dbReference>
<dbReference type="Pfam" id="PF00646">
    <property type="entry name" value="F-box"/>
    <property type="match status" value="1"/>
</dbReference>
<dbReference type="SUPFAM" id="SSF52047">
    <property type="entry name" value="RNI-like"/>
    <property type="match status" value="1"/>
</dbReference>